<feature type="domain" description="PRC-barrel" evidence="3">
    <location>
        <begin position="169"/>
        <end position="229"/>
    </location>
</feature>
<evidence type="ECO:0000313" key="5">
    <source>
        <dbReference type="Proteomes" id="UP000249165"/>
    </source>
</evidence>
<dbReference type="Pfam" id="PF05239">
    <property type="entry name" value="PRC"/>
    <property type="match status" value="1"/>
</dbReference>
<dbReference type="Gene3D" id="2.30.30.240">
    <property type="entry name" value="PRC-barrel domain"/>
    <property type="match status" value="1"/>
</dbReference>
<dbReference type="InterPro" id="IPR011033">
    <property type="entry name" value="PRC_barrel-like_sf"/>
</dbReference>
<proteinExistence type="predicted"/>
<gene>
    <name evidence="4" type="ORF">ATI53_100671</name>
</gene>
<name>A0A327YHB6_9RHOB</name>
<reference evidence="4 5" key="1">
    <citation type="submission" date="2018-06" db="EMBL/GenBank/DDBJ databases">
        <title>Genomic Encyclopedia of Archaeal and Bacterial Type Strains, Phase II (KMG-II): from individual species to whole genera.</title>
        <authorList>
            <person name="Goeker M."/>
        </authorList>
    </citation>
    <scope>NUCLEOTIDE SEQUENCE [LARGE SCALE GENOMIC DNA]</scope>
    <source>
        <strain evidence="4 5">DSM 22011</strain>
    </source>
</reference>
<dbReference type="SUPFAM" id="SSF50346">
    <property type="entry name" value="PRC-barrel domain"/>
    <property type="match status" value="1"/>
</dbReference>
<dbReference type="Proteomes" id="UP000249165">
    <property type="component" value="Unassembled WGS sequence"/>
</dbReference>
<protein>
    <submittedName>
        <fullName evidence="4">PRC-barrel domain protein</fullName>
    </submittedName>
</protein>
<feature type="signal peptide" evidence="2">
    <location>
        <begin position="1"/>
        <end position="21"/>
    </location>
</feature>
<keyword evidence="1" id="KW-0175">Coiled coil</keyword>
<sequence>MKRLTMTVAALALTAGGAAYAQTADETKMQTQDNMEQAETNLERAGENLEQAAENTGDAIQNGARNAGDAMQNAANDVDGKMNRAAGDTEALFANDADGLIRARDILGGRVYAENTDEMTDESIDNAATDPAATTSTDMASGDAAVTTEGEEDTDMAANGQSAIQDNWDNVGEIEDLVFNADGSLEGIVAEVGGFLDIGDKHIHISLSDVNLVPVDDATYAIVVPYTKDQMMEMPDVDESALN</sequence>
<comment type="caution">
    <text evidence="4">The sequence shown here is derived from an EMBL/GenBank/DDBJ whole genome shotgun (WGS) entry which is preliminary data.</text>
</comment>
<evidence type="ECO:0000259" key="3">
    <source>
        <dbReference type="Pfam" id="PF05239"/>
    </source>
</evidence>
<dbReference type="AlphaFoldDB" id="A0A327YHB6"/>
<evidence type="ECO:0000256" key="2">
    <source>
        <dbReference type="SAM" id="SignalP"/>
    </source>
</evidence>
<dbReference type="EMBL" id="QLMG01000006">
    <property type="protein sequence ID" value="RAK20293.1"/>
    <property type="molecule type" value="Genomic_DNA"/>
</dbReference>
<dbReference type="RefSeq" id="WP_009503269.1">
    <property type="nucleotide sequence ID" value="NZ_LIGL01000005.1"/>
</dbReference>
<feature type="chain" id="PRO_5016418969" evidence="2">
    <location>
        <begin position="22"/>
        <end position="243"/>
    </location>
</feature>
<feature type="coiled-coil region" evidence="1">
    <location>
        <begin position="21"/>
        <end position="55"/>
    </location>
</feature>
<evidence type="ECO:0000313" key="4">
    <source>
        <dbReference type="EMBL" id="RAK20293.1"/>
    </source>
</evidence>
<organism evidence="4 5">
    <name type="scientific">Salipiger aestuarii</name>
    <dbReference type="NCBI Taxonomy" id="568098"/>
    <lineage>
        <taxon>Bacteria</taxon>
        <taxon>Pseudomonadati</taxon>
        <taxon>Pseudomonadota</taxon>
        <taxon>Alphaproteobacteria</taxon>
        <taxon>Rhodobacterales</taxon>
        <taxon>Roseobacteraceae</taxon>
        <taxon>Salipiger</taxon>
    </lineage>
</organism>
<accession>A0A327YHB6</accession>
<keyword evidence="5" id="KW-1185">Reference proteome</keyword>
<evidence type="ECO:0000256" key="1">
    <source>
        <dbReference type="SAM" id="Coils"/>
    </source>
</evidence>
<dbReference type="InterPro" id="IPR027275">
    <property type="entry name" value="PRC-brl_dom"/>
</dbReference>
<keyword evidence="2" id="KW-0732">Signal</keyword>